<evidence type="ECO:0000259" key="7">
    <source>
        <dbReference type="PROSITE" id="PS52014"/>
    </source>
</evidence>
<dbReference type="AlphaFoldDB" id="A0AAW1D1Y9"/>
<gene>
    <name evidence="8" type="ORF">O3M35_009198</name>
</gene>
<sequence length="227" mass="26067">MKDQEINSNNQWQKWILDAIRKVRSQKQRPSTERICNAIRQHQNQSEDIIIEHLERLVNEGFVLKVINKGRTSYKDPNGLQHRCLEINKDTDLTKLVVKAVRELGASDGSTLKNIEKYIQQSNSLNLKQGVDLTLSIKNSLKKAVERSQLIHEGKLYKFNTTDINTSINSDKSPSKSPITPVKQQKSIKTDSNQHKTTPVKPKKTSTSNDESKVCYNHFFYSLNITY</sequence>
<protein>
    <recommendedName>
        <fullName evidence="10">H15 domain-containing protein</fullName>
    </recommendedName>
</protein>
<dbReference type="InterPro" id="IPR036388">
    <property type="entry name" value="WH-like_DNA-bd_sf"/>
</dbReference>
<evidence type="ECO:0000259" key="6">
    <source>
        <dbReference type="PROSITE" id="PS51504"/>
    </source>
</evidence>
<keyword evidence="2" id="KW-0597">Phosphoprotein</keyword>
<dbReference type="GO" id="GO:0005634">
    <property type="term" value="C:nucleus"/>
    <property type="evidence" value="ECO:0007669"/>
    <property type="project" value="UniProtKB-SubCell"/>
</dbReference>
<dbReference type="InterPro" id="IPR005818">
    <property type="entry name" value="Histone_H1/H5_H15"/>
</dbReference>
<dbReference type="PROSITE" id="PS52014">
    <property type="entry name" value="SAMD1_WH"/>
    <property type="match status" value="1"/>
</dbReference>
<evidence type="ECO:0000313" key="8">
    <source>
        <dbReference type="EMBL" id="KAK9505048.1"/>
    </source>
</evidence>
<name>A0AAW1D1Y9_9HEMI</name>
<dbReference type="InterPro" id="IPR036390">
    <property type="entry name" value="WH_DNA-bd_sf"/>
</dbReference>
<feature type="compositionally biased region" description="Low complexity" evidence="5">
    <location>
        <begin position="196"/>
        <end position="208"/>
    </location>
</feature>
<feature type="compositionally biased region" description="Polar residues" evidence="5">
    <location>
        <begin position="167"/>
        <end position="187"/>
    </location>
</feature>
<dbReference type="GO" id="GO:0006334">
    <property type="term" value="P:nucleosome assembly"/>
    <property type="evidence" value="ECO:0007669"/>
    <property type="project" value="InterPro"/>
</dbReference>
<feature type="region of interest" description="Disordered" evidence="5">
    <location>
        <begin position="167"/>
        <end position="210"/>
    </location>
</feature>
<accession>A0AAW1D1Y9</accession>
<evidence type="ECO:0008006" key="10">
    <source>
        <dbReference type="Google" id="ProtNLM"/>
    </source>
</evidence>
<organism evidence="8 9">
    <name type="scientific">Rhynocoris fuscipes</name>
    <dbReference type="NCBI Taxonomy" id="488301"/>
    <lineage>
        <taxon>Eukaryota</taxon>
        <taxon>Metazoa</taxon>
        <taxon>Ecdysozoa</taxon>
        <taxon>Arthropoda</taxon>
        <taxon>Hexapoda</taxon>
        <taxon>Insecta</taxon>
        <taxon>Pterygota</taxon>
        <taxon>Neoptera</taxon>
        <taxon>Paraneoptera</taxon>
        <taxon>Hemiptera</taxon>
        <taxon>Heteroptera</taxon>
        <taxon>Panheteroptera</taxon>
        <taxon>Cimicomorpha</taxon>
        <taxon>Reduviidae</taxon>
        <taxon>Harpactorinae</taxon>
        <taxon>Harpactorini</taxon>
        <taxon>Rhynocoris</taxon>
    </lineage>
</organism>
<keyword evidence="9" id="KW-1185">Reference proteome</keyword>
<proteinExistence type="predicted"/>
<feature type="domain" description="H15" evidence="6">
    <location>
        <begin position="88"/>
        <end position="161"/>
    </location>
</feature>
<dbReference type="Pfam" id="PF00538">
    <property type="entry name" value="Linker_histone"/>
    <property type="match status" value="1"/>
</dbReference>
<evidence type="ECO:0000256" key="3">
    <source>
        <dbReference type="ARBA" id="ARBA00022853"/>
    </source>
</evidence>
<dbReference type="Gene3D" id="1.10.10.10">
    <property type="entry name" value="Winged helix-like DNA-binding domain superfamily/Winged helix DNA-binding domain"/>
    <property type="match status" value="1"/>
</dbReference>
<dbReference type="PROSITE" id="PS51504">
    <property type="entry name" value="H15"/>
    <property type="match status" value="1"/>
</dbReference>
<keyword evidence="3" id="KW-0156">Chromatin regulator</keyword>
<comment type="caution">
    <text evidence="8">The sequence shown here is derived from an EMBL/GenBank/DDBJ whole genome shotgun (WGS) entry which is preliminary data.</text>
</comment>
<reference evidence="8 9" key="1">
    <citation type="submission" date="2022-12" db="EMBL/GenBank/DDBJ databases">
        <title>Chromosome-level genome assembly of true bugs.</title>
        <authorList>
            <person name="Ma L."/>
            <person name="Li H."/>
        </authorList>
    </citation>
    <scope>NUCLEOTIDE SEQUENCE [LARGE SCALE GENOMIC DNA]</scope>
    <source>
        <strain evidence="8">Lab_2022b</strain>
    </source>
</reference>
<keyword evidence="4" id="KW-0539">Nucleus</keyword>
<dbReference type="InterPro" id="IPR048589">
    <property type="entry name" value="SAMD1-like_WH"/>
</dbReference>
<dbReference type="GO" id="GO:0003677">
    <property type="term" value="F:DNA binding"/>
    <property type="evidence" value="ECO:0007669"/>
    <property type="project" value="InterPro"/>
</dbReference>
<evidence type="ECO:0000313" key="9">
    <source>
        <dbReference type="Proteomes" id="UP001461498"/>
    </source>
</evidence>
<comment type="subcellular location">
    <subcellularLocation>
        <location evidence="1">Nucleus</location>
    </subcellularLocation>
</comment>
<evidence type="ECO:0000256" key="1">
    <source>
        <dbReference type="ARBA" id="ARBA00004123"/>
    </source>
</evidence>
<dbReference type="Proteomes" id="UP001461498">
    <property type="component" value="Unassembled WGS sequence"/>
</dbReference>
<feature type="domain" description="SAMD1-like winged helix (WH)" evidence="7">
    <location>
        <begin position="4"/>
        <end position="80"/>
    </location>
</feature>
<evidence type="ECO:0000256" key="5">
    <source>
        <dbReference type="SAM" id="MobiDB-lite"/>
    </source>
</evidence>
<dbReference type="Pfam" id="PF21524">
    <property type="entry name" value="SAMD1_WH"/>
    <property type="match status" value="1"/>
</dbReference>
<dbReference type="EMBL" id="JAPXFL010000006">
    <property type="protein sequence ID" value="KAK9505048.1"/>
    <property type="molecule type" value="Genomic_DNA"/>
</dbReference>
<dbReference type="SUPFAM" id="SSF46785">
    <property type="entry name" value="Winged helix' DNA-binding domain"/>
    <property type="match status" value="1"/>
</dbReference>
<evidence type="ECO:0000256" key="2">
    <source>
        <dbReference type="ARBA" id="ARBA00022553"/>
    </source>
</evidence>
<evidence type="ECO:0000256" key="4">
    <source>
        <dbReference type="ARBA" id="ARBA00023242"/>
    </source>
</evidence>
<dbReference type="GO" id="GO:0000786">
    <property type="term" value="C:nucleosome"/>
    <property type="evidence" value="ECO:0007669"/>
    <property type="project" value="InterPro"/>
</dbReference>